<keyword evidence="16" id="KW-1185">Reference proteome</keyword>
<proteinExistence type="predicted"/>
<dbReference type="Gene3D" id="1.20.1070.10">
    <property type="entry name" value="Rhodopsin 7-helix transmembrane proteins"/>
    <property type="match status" value="1"/>
</dbReference>
<dbReference type="Pfam" id="PF00001">
    <property type="entry name" value="7tm_1"/>
    <property type="match status" value="1"/>
</dbReference>
<keyword evidence="5" id="KW-0297">G-protein coupled receptor</keyword>
<gene>
    <name evidence="15" type="primary">NPFFR2</name>
    <name evidence="15" type="ORF">BLAG_LOCUS8359</name>
</gene>
<dbReference type="GO" id="GO:0008188">
    <property type="term" value="F:neuropeptide receptor activity"/>
    <property type="evidence" value="ECO:0007669"/>
    <property type="project" value="InterPro"/>
</dbReference>
<evidence type="ECO:0000256" key="8">
    <source>
        <dbReference type="ARBA" id="ARBA00023170"/>
    </source>
</evidence>
<dbReference type="SMART" id="SM01381">
    <property type="entry name" value="7TM_GPCR_Srsx"/>
    <property type="match status" value="1"/>
</dbReference>
<comment type="subcellular location">
    <subcellularLocation>
        <location evidence="1">Cell membrane</location>
        <topology evidence="1">Multi-pass membrane protein</topology>
    </subcellularLocation>
</comment>
<keyword evidence="2" id="KW-1003">Cell membrane</keyword>
<keyword evidence="4 13" id="KW-1133">Transmembrane helix</keyword>
<name>A0A8J9Z355_BRALA</name>
<dbReference type="InterPro" id="IPR000276">
    <property type="entry name" value="GPCR_Rhodpsn"/>
</dbReference>
<feature type="transmembrane region" description="Helical" evidence="13">
    <location>
        <begin position="65"/>
        <end position="90"/>
    </location>
</feature>
<comment type="function">
    <text evidence="11">Receptor for NPAF (A-18-F-amide) and NPFF (F-8-F-amide) neuropeptides, also known as morphine-modulating peptides. Can also be activated by a variety of naturally occurring or synthetic FMRF-amide like ligands. This receptor mediates its action by association with G proteins that activate a phosphatidylinositol-calcium second messenger system.</text>
</comment>
<sequence length="373" mass="42257">MNSTNDTKTNETEGWIKSTFLYEDPITGLLIVAYGLVFLLCIVGNSVVCVVVIRTPRLRTVTNYFILNLAVSDLLVGIFCLPFTLAYHIFNDYQFNDAMCKLTPFVQGVSVAASVFTFLMIAFDRYKAIVFPTEPRMTLKAMRKTLVGVWICAVAISTPQIFVNNIEVYRKGSESLHVCYEQWPDEPYKQSYTVMLLTVVYIIPLLSVLYLYGRIFHRMMFKPGPRTGGNLASNRNKCTGAVSKKRVRVIKMLITVVVLFALSWLPLYTVWMLLDFGNLSAETDAFIHVNVFPFVHWFALSNSCVNPIVYGLFNSNIRKNIRSALSLKERNGHSNMKSGVRVATLSPEEGKTSRSTTPTMRTRQTVLVEETRL</sequence>
<dbReference type="PRINTS" id="PR01570">
    <property type="entry name" value="NPFFRECEPTOR"/>
</dbReference>
<feature type="compositionally biased region" description="Low complexity" evidence="12">
    <location>
        <begin position="353"/>
        <end position="364"/>
    </location>
</feature>
<evidence type="ECO:0000313" key="15">
    <source>
        <dbReference type="EMBL" id="CAH1246296.1"/>
    </source>
</evidence>
<evidence type="ECO:0000256" key="2">
    <source>
        <dbReference type="ARBA" id="ARBA00022475"/>
    </source>
</evidence>
<feature type="transmembrane region" description="Helical" evidence="13">
    <location>
        <begin position="144"/>
        <end position="163"/>
    </location>
</feature>
<evidence type="ECO:0000256" key="3">
    <source>
        <dbReference type="ARBA" id="ARBA00022692"/>
    </source>
</evidence>
<dbReference type="SUPFAM" id="SSF81321">
    <property type="entry name" value="Family A G protein-coupled receptor-like"/>
    <property type="match status" value="1"/>
</dbReference>
<dbReference type="PROSITE" id="PS50262">
    <property type="entry name" value="G_PROTEIN_RECEP_F1_2"/>
    <property type="match status" value="1"/>
</dbReference>
<evidence type="ECO:0000256" key="13">
    <source>
        <dbReference type="SAM" id="Phobius"/>
    </source>
</evidence>
<dbReference type="GO" id="GO:0032870">
    <property type="term" value="P:cellular response to hormone stimulus"/>
    <property type="evidence" value="ECO:0007669"/>
    <property type="project" value="TreeGrafter"/>
</dbReference>
<feature type="transmembrane region" description="Helical" evidence="13">
    <location>
        <begin position="102"/>
        <end position="123"/>
    </location>
</feature>
<feature type="transmembrane region" description="Helical" evidence="13">
    <location>
        <begin position="294"/>
        <end position="313"/>
    </location>
</feature>
<feature type="transmembrane region" description="Helical" evidence="13">
    <location>
        <begin position="31"/>
        <end position="53"/>
    </location>
</feature>
<accession>A0A8J9Z355</accession>
<dbReference type="OrthoDB" id="10013306at2759"/>
<dbReference type="AlphaFoldDB" id="A0A8J9Z355"/>
<evidence type="ECO:0000256" key="10">
    <source>
        <dbReference type="ARBA" id="ARBA00023224"/>
    </source>
</evidence>
<evidence type="ECO:0000256" key="4">
    <source>
        <dbReference type="ARBA" id="ARBA00022989"/>
    </source>
</evidence>
<dbReference type="PANTHER" id="PTHR24241">
    <property type="entry name" value="NEUROPEPTIDE RECEPTOR-RELATED G-PROTEIN COUPLED RECEPTOR"/>
    <property type="match status" value="1"/>
</dbReference>
<keyword evidence="6 13" id="KW-0472">Membrane</keyword>
<evidence type="ECO:0000256" key="6">
    <source>
        <dbReference type="ARBA" id="ARBA00023136"/>
    </source>
</evidence>
<evidence type="ECO:0000259" key="14">
    <source>
        <dbReference type="PROSITE" id="PS50262"/>
    </source>
</evidence>
<reference evidence="15" key="1">
    <citation type="submission" date="2022-01" db="EMBL/GenBank/DDBJ databases">
        <authorList>
            <person name="Braso-Vives M."/>
        </authorList>
    </citation>
    <scope>NUCLEOTIDE SEQUENCE</scope>
</reference>
<feature type="transmembrane region" description="Helical" evidence="13">
    <location>
        <begin position="253"/>
        <end position="274"/>
    </location>
</feature>
<keyword evidence="10" id="KW-0807">Transducer</keyword>
<evidence type="ECO:0000256" key="5">
    <source>
        <dbReference type="ARBA" id="ARBA00023040"/>
    </source>
</evidence>
<evidence type="ECO:0000256" key="9">
    <source>
        <dbReference type="ARBA" id="ARBA00023180"/>
    </source>
</evidence>
<evidence type="ECO:0000256" key="7">
    <source>
        <dbReference type="ARBA" id="ARBA00023157"/>
    </source>
</evidence>
<dbReference type="GO" id="GO:0042277">
    <property type="term" value="F:peptide binding"/>
    <property type="evidence" value="ECO:0007669"/>
    <property type="project" value="TreeGrafter"/>
</dbReference>
<feature type="region of interest" description="Disordered" evidence="12">
    <location>
        <begin position="345"/>
        <end position="364"/>
    </location>
</feature>
<dbReference type="Proteomes" id="UP000838412">
    <property type="component" value="Chromosome 15"/>
</dbReference>
<dbReference type="InterPro" id="IPR017452">
    <property type="entry name" value="GPCR_Rhodpsn_7TM"/>
</dbReference>
<dbReference type="GO" id="GO:0005886">
    <property type="term" value="C:plasma membrane"/>
    <property type="evidence" value="ECO:0007669"/>
    <property type="project" value="UniProtKB-SubCell"/>
</dbReference>
<dbReference type="InterPro" id="IPR005395">
    <property type="entry name" value="NPFF_rcpt"/>
</dbReference>
<keyword evidence="7" id="KW-1015">Disulfide bond</keyword>
<dbReference type="PANTHER" id="PTHR24241:SF76">
    <property type="entry name" value="NEUROPEPTIDE SIFAMIDE RECEPTOR"/>
    <property type="match status" value="1"/>
</dbReference>
<dbReference type="EMBL" id="OV696700">
    <property type="protein sequence ID" value="CAH1246296.1"/>
    <property type="molecule type" value="Genomic_DNA"/>
</dbReference>
<evidence type="ECO:0000313" key="16">
    <source>
        <dbReference type="Proteomes" id="UP000838412"/>
    </source>
</evidence>
<evidence type="ECO:0000256" key="11">
    <source>
        <dbReference type="ARBA" id="ARBA00025478"/>
    </source>
</evidence>
<dbReference type="FunFam" id="1.20.1070.10:FF:000291">
    <property type="entry name" value="Predicted protein"/>
    <property type="match status" value="1"/>
</dbReference>
<evidence type="ECO:0000256" key="12">
    <source>
        <dbReference type="SAM" id="MobiDB-lite"/>
    </source>
</evidence>
<feature type="transmembrane region" description="Helical" evidence="13">
    <location>
        <begin position="192"/>
        <end position="212"/>
    </location>
</feature>
<dbReference type="CDD" id="cd15207">
    <property type="entry name" value="7tmA_NPFFR"/>
    <property type="match status" value="1"/>
</dbReference>
<evidence type="ECO:0000256" key="1">
    <source>
        <dbReference type="ARBA" id="ARBA00004651"/>
    </source>
</evidence>
<keyword evidence="3 13" id="KW-0812">Transmembrane</keyword>
<protein>
    <submittedName>
        <fullName evidence="15">NPFFR2 protein</fullName>
    </submittedName>
</protein>
<keyword evidence="8" id="KW-0675">Receptor</keyword>
<keyword evidence="9" id="KW-0325">Glycoprotein</keyword>
<organism evidence="15 16">
    <name type="scientific">Branchiostoma lanceolatum</name>
    <name type="common">Common lancelet</name>
    <name type="synonym">Amphioxus lanceolatum</name>
    <dbReference type="NCBI Taxonomy" id="7740"/>
    <lineage>
        <taxon>Eukaryota</taxon>
        <taxon>Metazoa</taxon>
        <taxon>Chordata</taxon>
        <taxon>Cephalochordata</taxon>
        <taxon>Leptocardii</taxon>
        <taxon>Amphioxiformes</taxon>
        <taxon>Branchiostomatidae</taxon>
        <taxon>Branchiostoma</taxon>
    </lineage>
</organism>
<dbReference type="PRINTS" id="PR00237">
    <property type="entry name" value="GPCRRHODOPSN"/>
</dbReference>
<feature type="domain" description="G-protein coupled receptors family 1 profile" evidence="14">
    <location>
        <begin position="44"/>
        <end position="310"/>
    </location>
</feature>